<sequence length="439" mass="50484">MSLKVETEKLVPGKVEILLPTFSPDGQMISYIRLTDPDALNELRDLGCLSVVEVGTGEQKLDIKGDLVALNYRERGRGYLDLLPVWSPDSRYVFFHYDDPSWESIGPRWSLYRADLSTGQVIRMPFPIEEYRINTIGVSPSGQLIALNSRQRWKPYEKRFLWKTTRRLILADQLVVSGIGGDNPFNVIEWPRERHRHQEELGDFHWSPSEDLLAYIIRFRESRYKEESFIYLLDPASRQVRELFRTPEHIDHFSWSPDGQSIYFHTRDPRSQKSSRRYSLYRIHPHSGQQDKMTDHQEFFYPMTPARGNLVLLETHLEAGGRGVSLMDATTGEIQTVVKTGYNLYPVWAPTGESFVYLRTKPDAKPFWTWPAEPVLQFVAGGPPVKLAPVDSSSRLTNCRPAYSPDGRTVLFVAKDESEDAQARHPGLWISRILEDTGA</sequence>
<accession>A0A7C3LSC4</accession>
<proteinExistence type="inferred from homology"/>
<protein>
    <submittedName>
        <fullName evidence="2">Uncharacterized protein</fullName>
    </submittedName>
</protein>
<organism evidence="2">
    <name type="scientific">Leptospirillum ferriphilum</name>
    <dbReference type="NCBI Taxonomy" id="178606"/>
    <lineage>
        <taxon>Bacteria</taxon>
        <taxon>Pseudomonadati</taxon>
        <taxon>Nitrospirota</taxon>
        <taxon>Nitrospiria</taxon>
        <taxon>Nitrospirales</taxon>
        <taxon>Nitrospiraceae</taxon>
        <taxon>Leptospirillum</taxon>
    </lineage>
</organism>
<dbReference type="Pfam" id="PF07676">
    <property type="entry name" value="PD40"/>
    <property type="match status" value="1"/>
</dbReference>
<dbReference type="InterPro" id="IPR011042">
    <property type="entry name" value="6-blade_b-propeller_TolB-like"/>
</dbReference>
<evidence type="ECO:0000256" key="1">
    <source>
        <dbReference type="ARBA" id="ARBA00009820"/>
    </source>
</evidence>
<dbReference type="PANTHER" id="PTHR36842:SF1">
    <property type="entry name" value="PROTEIN TOLB"/>
    <property type="match status" value="1"/>
</dbReference>
<evidence type="ECO:0000313" key="2">
    <source>
        <dbReference type="EMBL" id="HFT93445.1"/>
    </source>
</evidence>
<dbReference type="Gene3D" id="2.120.10.30">
    <property type="entry name" value="TolB, C-terminal domain"/>
    <property type="match status" value="3"/>
</dbReference>
<dbReference type="InterPro" id="IPR011659">
    <property type="entry name" value="WD40"/>
</dbReference>
<dbReference type="EMBL" id="DTMM01000112">
    <property type="protein sequence ID" value="HFT93445.1"/>
    <property type="molecule type" value="Genomic_DNA"/>
</dbReference>
<reference evidence="2" key="1">
    <citation type="journal article" date="2020" name="mSystems">
        <title>Genome- and Community-Level Interaction Insights into Carbon Utilization and Element Cycling Functions of Hydrothermarchaeota in Hydrothermal Sediment.</title>
        <authorList>
            <person name="Zhou Z."/>
            <person name="Liu Y."/>
            <person name="Xu W."/>
            <person name="Pan J."/>
            <person name="Luo Z.H."/>
            <person name="Li M."/>
        </authorList>
    </citation>
    <scope>NUCLEOTIDE SEQUENCE [LARGE SCALE GENOMIC DNA]</scope>
    <source>
        <strain evidence="2">SpSt-902</strain>
    </source>
</reference>
<dbReference type="SUPFAM" id="SSF82171">
    <property type="entry name" value="DPP6 N-terminal domain-like"/>
    <property type="match status" value="1"/>
</dbReference>
<dbReference type="PANTHER" id="PTHR36842">
    <property type="entry name" value="PROTEIN TOLB HOMOLOG"/>
    <property type="match status" value="1"/>
</dbReference>
<comment type="caution">
    <text evidence="2">The sequence shown here is derived from an EMBL/GenBank/DDBJ whole genome shotgun (WGS) entry which is preliminary data.</text>
</comment>
<gene>
    <name evidence="2" type="ORF">ENX03_05795</name>
</gene>
<dbReference type="AlphaFoldDB" id="A0A7C3LSC4"/>
<comment type="similarity">
    <text evidence="1">Belongs to the TolB family.</text>
</comment>
<name>A0A7C3LSC4_9BACT</name>